<name>V5WEQ1_9SPIO</name>
<protein>
    <recommendedName>
        <fullName evidence="1">VWFA domain-containing protein</fullName>
    </recommendedName>
</protein>
<dbReference type="STRING" id="1307761.L21SP2_0204"/>
<dbReference type="InterPro" id="IPR052969">
    <property type="entry name" value="Thr-specific_kinase-like"/>
</dbReference>
<dbReference type="RefSeq" id="WP_024266579.1">
    <property type="nucleotide sequence ID" value="NC_023035.1"/>
</dbReference>
<evidence type="ECO:0000313" key="2">
    <source>
        <dbReference type="EMBL" id="AHC13646.1"/>
    </source>
</evidence>
<dbReference type="GO" id="GO:0005737">
    <property type="term" value="C:cytoplasm"/>
    <property type="evidence" value="ECO:0007669"/>
    <property type="project" value="TreeGrafter"/>
</dbReference>
<dbReference type="KEGG" id="slr:L21SP2_0204"/>
<dbReference type="HOGENOM" id="CLU_729450_0_0_12"/>
<dbReference type="PANTHER" id="PTHR47763:SF1">
    <property type="entry name" value="DUF659 DOMAIN-CONTAINING PROTEIN"/>
    <property type="match status" value="1"/>
</dbReference>
<feature type="domain" description="VWFA" evidence="1">
    <location>
        <begin position="231"/>
        <end position="373"/>
    </location>
</feature>
<dbReference type="InterPro" id="IPR002035">
    <property type="entry name" value="VWF_A"/>
</dbReference>
<dbReference type="PROSITE" id="PS50234">
    <property type="entry name" value="VWFA"/>
    <property type="match status" value="1"/>
</dbReference>
<dbReference type="Proteomes" id="UP000018680">
    <property type="component" value="Chromosome"/>
</dbReference>
<organism evidence="2 3">
    <name type="scientific">Salinispira pacifica</name>
    <dbReference type="NCBI Taxonomy" id="1307761"/>
    <lineage>
        <taxon>Bacteria</taxon>
        <taxon>Pseudomonadati</taxon>
        <taxon>Spirochaetota</taxon>
        <taxon>Spirochaetia</taxon>
        <taxon>Spirochaetales</taxon>
        <taxon>Spirochaetaceae</taxon>
        <taxon>Salinispira</taxon>
    </lineage>
</organism>
<keyword evidence="3" id="KW-1185">Reference proteome</keyword>
<dbReference type="CDD" id="cd00198">
    <property type="entry name" value="vWFA"/>
    <property type="match status" value="1"/>
</dbReference>
<sequence length="373" mass="42510">MKPAGNRNIILLIILSVFFFPVLYAQDLGISVEDLRIEQSLEGGYYLYVRNKADIESIILTESTEDPEREVASYTLRNPEYHPENGDEKRILDGEILEDDTLHFLLDSTPVPDDQFGSAFRIFIPYVVIYGYDWSRQGEIQVLDGTYLSVRSFELPYADYRGAFQDNPFIIRVSQRPSPGPPEGNYMEETVESFSRIAEDTSGKVLYSQGEEDILTRIEEILSDEEGRQLDLVIALDSTQSMENDMPYLRDHLGDLIERTTTGFDRVRIGFVYYRDYLEEYLYRISDFQTGTDVVGDVLARIRPTGGRDIPEAVNEALYAALENFAWMADNRKIILIGDAPPHPRPRGKITAEMVKEAASENDVAVHVIILPH</sequence>
<reference evidence="2 3" key="1">
    <citation type="journal article" date="2015" name="Stand. Genomic Sci.">
        <title>Complete genome sequence and description of Salinispira pacifica gen. nov., sp. nov., a novel spirochaete isolated form a hypersaline microbial mat.</title>
        <authorList>
            <person name="Ben Hania W."/>
            <person name="Joseph M."/>
            <person name="Schumann P."/>
            <person name="Bunk B."/>
            <person name="Fiebig A."/>
            <person name="Sproer C."/>
            <person name="Klenk H.P."/>
            <person name="Fardeau M.L."/>
            <person name="Spring S."/>
        </authorList>
    </citation>
    <scope>NUCLEOTIDE SEQUENCE [LARGE SCALE GENOMIC DNA]</scope>
    <source>
        <strain evidence="2 3">L21-RPul-D2</strain>
    </source>
</reference>
<dbReference type="AlphaFoldDB" id="V5WEQ1"/>
<dbReference type="EMBL" id="CP006939">
    <property type="protein sequence ID" value="AHC13646.1"/>
    <property type="molecule type" value="Genomic_DNA"/>
</dbReference>
<dbReference type="OrthoDB" id="308811at2"/>
<evidence type="ECO:0000259" key="1">
    <source>
        <dbReference type="PROSITE" id="PS50234"/>
    </source>
</evidence>
<proteinExistence type="predicted"/>
<dbReference type="Pfam" id="PF00092">
    <property type="entry name" value="VWA"/>
    <property type="match status" value="1"/>
</dbReference>
<evidence type="ECO:0000313" key="3">
    <source>
        <dbReference type="Proteomes" id="UP000018680"/>
    </source>
</evidence>
<dbReference type="PANTHER" id="PTHR47763">
    <property type="entry name" value="ALPHA-PROTEIN KINASE VWKA"/>
    <property type="match status" value="1"/>
</dbReference>
<accession>V5WEQ1</accession>
<dbReference type="SUPFAM" id="SSF53300">
    <property type="entry name" value="vWA-like"/>
    <property type="match status" value="1"/>
</dbReference>
<dbReference type="PATRIC" id="fig|1307761.3.peg.205"/>
<gene>
    <name evidence="2" type="ORF">L21SP2_0204</name>
</gene>
<dbReference type="InterPro" id="IPR036465">
    <property type="entry name" value="vWFA_dom_sf"/>
</dbReference>
<dbReference type="Gene3D" id="3.40.50.410">
    <property type="entry name" value="von Willebrand factor, type A domain"/>
    <property type="match status" value="1"/>
</dbReference>
<dbReference type="GO" id="GO:0004674">
    <property type="term" value="F:protein serine/threonine kinase activity"/>
    <property type="evidence" value="ECO:0007669"/>
    <property type="project" value="TreeGrafter"/>
</dbReference>
<dbReference type="eggNOG" id="COG2304">
    <property type="taxonomic scope" value="Bacteria"/>
</dbReference>